<evidence type="ECO:0000313" key="2">
    <source>
        <dbReference type="EMBL" id="KAK9720674.1"/>
    </source>
</evidence>
<keyword evidence="3" id="KW-1185">Reference proteome</keyword>
<evidence type="ECO:0000256" key="1">
    <source>
        <dbReference type="SAM" id="MobiDB-lite"/>
    </source>
</evidence>
<feature type="compositionally biased region" description="Polar residues" evidence="1">
    <location>
        <begin position="93"/>
        <end position="107"/>
    </location>
</feature>
<reference evidence="2 3" key="1">
    <citation type="journal article" date="2024" name="BMC Genomics">
        <title>De novo assembly and annotation of Popillia japonica's genome with initial clues to its potential as an invasive pest.</title>
        <authorList>
            <person name="Cucini C."/>
            <person name="Boschi S."/>
            <person name="Funari R."/>
            <person name="Cardaioli E."/>
            <person name="Iannotti N."/>
            <person name="Marturano G."/>
            <person name="Paoli F."/>
            <person name="Bruttini M."/>
            <person name="Carapelli A."/>
            <person name="Frati F."/>
            <person name="Nardi F."/>
        </authorList>
    </citation>
    <scope>NUCLEOTIDE SEQUENCE [LARGE SCALE GENOMIC DNA]</scope>
    <source>
        <strain evidence="2">DMR45628</strain>
    </source>
</reference>
<comment type="caution">
    <text evidence="2">The sequence shown here is derived from an EMBL/GenBank/DDBJ whole genome shotgun (WGS) entry which is preliminary data.</text>
</comment>
<accession>A0AAW1KN29</accession>
<organism evidence="2 3">
    <name type="scientific">Popillia japonica</name>
    <name type="common">Japanese beetle</name>
    <dbReference type="NCBI Taxonomy" id="7064"/>
    <lineage>
        <taxon>Eukaryota</taxon>
        <taxon>Metazoa</taxon>
        <taxon>Ecdysozoa</taxon>
        <taxon>Arthropoda</taxon>
        <taxon>Hexapoda</taxon>
        <taxon>Insecta</taxon>
        <taxon>Pterygota</taxon>
        <taxon>Neoptera</taxon>
        <taxon>Endopterygota</taxon>
        <taxon>Coleoptera</taxon>
        <taxon>Polyphaga</taxon>
        <taxon>Scarabaeiformia</taxon>
        <taxon>Scarabaeidae</taxon>
        <taxon>Rutelinae</taxon>
        <taxon>Popillia</taxon>
    </lineage>
</organism>
<feature type="compositionally biased region" description="Acidic residues" evidence="1">
    <location>
        <begin position="80"/>
        <end position="91"/>
    </location>
</feature>
<proteinExistence type="predicted"/>
<evidence type="ECO:0000313" key="3">
    <source>
        <dbReference type="Proteomes" id="UP001458880"/>
    </source>
</evidence>
<name>A0AAW1KN29_POPJA</name>
<protein>
    <submittedName>
        <fullName evidence="2">Uncharacterized protein</fullName>
    </submittedName>
</protein>
<dbReference type="AlphaFoldDB" id="A0AAW1KN29"/>
<dbReference type="Proteomes" id="UP001458880">
    <property type="component" value="Unassembled WGS sequence"/>
</dbReference>
<feature type="region of interest" description="Disordered" evidence="1">
    <location>
        <begin position="74"/>
        <end position="137"/>
    </location>
</feature>
<sequence>MCASSRMRPAGREFDTPALEVYTNVCESNGFWISFEVTLFSYIQPVSFILFIRHKKPTTEAELEEERRKVLKAKENVLNSDEDDNSFEEPYQDSGSDWQVPSPENSGSVVNDSENDTDDENSGDKVDQRRVKKKQYQ</sequence>
<dbReference type="EMBL" id="JASPKY010000208">
    <property type="protein sequence ID" value="KAK9720674.1"/>
    <property type="molecule type" value="Genomic_DNA"/>
</dbReference>
<gene>
    <name evidence="2" type="ORF">QE152_g21939</name>
</gene>